<organism evidence="3 4">
    <name type="scientific">Nocardioides humi</name>
    <dbReference type="NCBI Taxonomy" id="449461"/>
    <lineage>
        <taxon>Bacteria</taxon>
        <taxon>Bacillati</taxon>
        <taxon>Actinomycetota</taxon>
        <taxon>Actinomycetes</taxon>
        <taxon>Propionibacteriales</taxon>
        <taxon>Nocardioidaceae</taxon>
        <taxon>Nocardioides</taxon>
    </lineage>
</organism>
<feature type="domain" description="Rv2525c-like glycoside hydrolase-like" evidence="2">
    <location>
        <begin position="89"/>
        <end position="310"/>
    </location>
</feature>
<keyword evidence="1" id="KW-0812">Transmembrane</keyword>
<dbReference type="SUPFAM" id="SSF47090">
    <property type="entry name" value="PGBD-like"/>
    <property type="match status" value="1"/>
</dbReference>
<evidence type="ECO:0000259" key="2">
    <source>
        <dbReference type="Pfam" id="PF08924"/>
    </source>
</evidence>
<proteinExistence type="predicted"/>
<dbReference type="InterPro" id="IPR036365">
    <property type="entry name" value="PGBD-like_sf"/>
</dbReference>
<gene>
    <name evidence="3" type="ORF">GCM10009788_03310</name>
</gene>
<keyword evidence="4" id="KW-1185">Reference proteome</keyword>
<reference evidence="3 4" key="1">
    <citation type="journal article" date="2019" name="Int. J. Syst. Evol. Microbiol.">
        <title>The Global Catalogue of Microorganisms (GCM) 10K type strain sequencing project: providing services to taxonomists for standard genome sequencing and annotation.</title>
        <authorList>
            <consortium name="The Broad Institute Genomics Platform"/>
            <consortium name="The Broad Institute Genome Sequencing Center for Infectious Disease"/>
            <person name="Wu L."/>
            <person name="Ma J."/>
        </authorList>
    </citation>
    <scope>NUCLEOTIDE SEQUENCE [LARGE SCALE GENOMIC DNA]</scope>
    <source>
        <strain evidence="3 4">JCM 14942</strain>
    </source>
</reference>
<keyword evidence="1" id="KW-1133">Transmembrane helix</keyword>
<name>A0ABN1ZSD8_9ACTN</name>
<feature type="transmembrane region" description="Helical" evidence="1">
    <location>
        <begin position="20"/>
        <end position="40"/>
    </location>
</feature>
<dbReference type="Proteomes" id="UP001500842">
    <property type="component" value="Unassembled WGS sequence"/>
</dbReference>
<accession>A0ABN1ZSD8</accession>
<evidence type="ECO:0000313" key="3">
    <source>
        <dbReference type="EMBL" id="GAA1503456.1"/>
    </source>
</evidence>
<evidence type="ECO:0000256" key="1">
    <source>
        <dbReference type="SAM" id="Phobius"/>
    </source>
</evidence>
<dbReference type="Gene3D" id="3.20.20.80">
    <property type="entry name" value="Glycosidases"/>
    <property type="match status" value="1"/>
</dbReference>
<protein>
    <recommendedName>
        <fullName evidence="2">Rv2525c-like glycoside hydrolase-like domain-containing protein</fullName>
    </recommendedName>
</protein>
<dbReference type="SUPFAM" id="SSF51445">
    <property type="entry name" value="(Trans)glycosidases"/>
    <property type="match status" value="1"/>
</dbReference>
<dbReference type="InterPro" id="IPR015020">
    <property type="entry name" value="Rv2525c-like_Glyco_Hydro-like"/>
</dbReference>
<dbReference type="InterPro" id="IPR017853">
    <property type="entry name" value="GH"/>
</dbReference>
<comment type="caution">
    <text evidence="3">The sequence shown here is derived from an EMBL/GenBank/DDBJ whole genome shotgun (WGS) entry which is preliminary data.</text>
</comment>
<dbReference type="RefSeq" id="WP_181410723.1">
    <property type="nucleotide sequence ID" value="NZ_BAAAOR010000003.1"/>
</dbReference>
<sequence length="401" mass="43925">MPSRSVPTPVRHRVRPRFRLPVAGTAAGALTVLLALVLLIPEGPAPAEPPVTDAPVDLAATTTNPVTPGDFTGYGFDQCQTQSQKNMDAWLEHSPFRAVGVYISGNSRFCRDQPNLTPTWVSTQLAKGWRILPITLGPQSTCVGRFPRYGKNIDPTISNDGANGYQAAFKQGKKEAKSAVAAASALGIVPRSTLWYDLEGWSNYKDATCRESALSFLSGWTKKTRKLNYVPGVYSSAGSGIKILDDARIQGRGDVILPDRIWIARWDGVANTSTSYIAEDGWRPGNRMKQYQGGHNETWGGVTINIDSNWLELSDDGTAVPQAACATPAKYKKITPRKSKPKQIRALKCRLQVKGLYPGKMSKKYNKLLRKGIHAWQAQAGQKVKDKWTKKNWASLLSSVG</sequence>
<dbReference type="EMBL" id="BAAAOR010000003">
    <property type="protein sequence ID" value="GAA1503456.1"/>
    <property type="molecule type" value="Genomic_DNA"/>
</dbReference>
<dbReference type="Pfam" id="PF08924">
    <property type="entry name" value="Rv2525c_GlyHyd-like"/>
    <property type="match status" value="1"/>
</dbReference>
<keyword evidence="1" id="KW-0472">Membrane</keyword>
<evidence type="ECO:0000313" key="4">
    <source>
        <dbReference type="Proteomes" id="UP001500842"/>
    </source>
</evidence>